<evidence type="ECO:0000313" key="1">
    <source>
        <dbReference type="EMBL" id="BCB27060.1"/>
    </source>
</evidence>
<evidence type="ECO:0000313" key="2">
    <source>
        <dbReference type="Proteomes" id="UP000502260"/>
    </source>
</evidence>
<dbReference type="Proteomes" id="UP000502260">
    <property type="component" value="Chromosome"/>
</dbReference>
<organism evidence="1 2">
    <name type="scientific">Sulfurimicrobium lacus</name>
    <dbReference type="NCBI Taxonomy" id="2715678"/>
    <lineage>
        <taxon>Bacteria</taxon>
        <taxon>Pseudomonadati</taxon>
        <taxon>Pseudomonadota</taxon>
        <taxon>Betaproteobacteria</taxon>
        <taxon>Nitrosomonadales</taxon>
        <taxon>Sulfuricellaceae</taxon>
        <taxon>Sulfurimicrobium</taxon>
    </lineage>
</organism>
<evidence type="ECO:0008006" key="3">
    <source>
        <dbReference type="Google" id="ProtNLM"/>
    </source>
</evidence>
<keyword evidence="2" id="KW-1185">Reference proteome</keyword>
<protein>
    <recommendedName>
        <fullName evidence="3">Tail fiber protein</fullName>
    </recommendedName>
</protein>
<dbReference type="AlphaFoldDB" id="A0A6F8VCK1"/>
<dbReference type="RefSeq" id="WP_198420342.1">
    <property type="nucleotide sequence ID" value="NZ_AP022853.1"/>
</dbReference>
<dbReference type="EMBL" id="AP022853">
    <property type="protein sequence ID" value="BCB27060.1"/>
    <property type="molecule type" value="Genomic_DNA"/>
</dbReference>
<name>A0A6F8VCK1_9PROT</name>
<proteinExistence type="predicted"/>
<sequence>MSISSATRKAGPYSCNGATVAFPFSFKVFAAGDVRVVLTEAAGIESDLTIAMNYSVAINADQDANPGGTVTTVATYATGYLITLTSQVQNLQPVTLTNQGGFYPKVINDALDRLTILVQQVAEQVGRAVKVGISSATSPDQLIATLLTAVANALTYSGNASSSATAAANSAASAAASAAAAIATPVAAPIHAAPSAALVDADEMGFWDSVSLGLSKVTWANVKATLKTYLDTLYAAKGSNTDITSLTPSSPGTINNMAIGGGTPLAGAFTTLTANGGIQSTSPSALIGYGTGSGGMVTQTTSKSTAVTLNKPGGQIVMNNAALASGVAVTFQLNNSLISPSDMVDVVVSDSVATAGSYEVWSSDARAGNCQITLRNISAGSLSNAVVLQFGVRKGVTV</sequence>
<accession>A0A6F8VCK1</accession>
<dbReference type="KEGG" id="slac:SKTS_19460"/>
<reference evidence="2" key="1">
    <citation type="submission" date="2020-03" db="EMBL/GenBank/DDBJ databases">
        <title>Complete genome sequence of sulfur-oxidizing bacterium skT11.</title>
        <authorList>
            <person name="Kanda M."/>
            <person name="Kojima H."/>
            <person name="Fukui M."/>
        </authorList>
    </citation>
    <scope>NUCLEOTIDE SEQUENCE [LARGE SCALE GENOMIC DNA]</scope>
    <source>
        <strain evidence="2">skT11</strain>
    </source>
</reference>
<gene>
    <name evidence="1" type="ORF">SKTS_19460</name>
</gene>